<dbReference type="GO" id="GO:0051999">
    <property type="term" value="P:mannosyl-inositol phosphorylceramide biosynthetic process"/>
    <property type="evidence" value="ECO:0007669"/>
    <property type="project" value="TreeGrafter"/>
</dbReference>
<evidence type="ECO:0000313" key="5">
    <source>
        <dbReference type="Proteomes" id="UP000050424"/>
    </source>
</evidence>
<dbReference type="EMBL" id="LKCW01000036">
    <property type="protein sequence ID" value="KPM43233.1"/>
    <property type="molecule type" value="Genomic_DNA"/>
</dbReference>
<comment type="similarity">
    <text evidence="1">Belongs to the glycosyltransferase 32 family.</text>
</comment>
<dbReference type="SUPFAM" id="SSF53448">
    <property type="entry name" value="Nucleotide-diphospho-sugar transferases"/>
    <property type="match status" value="1"/>
</dbReference>
<evidence type="ECO:0000256" key="2">
    <source>
        <dbReference type="ARBA" id="ARBA00022679"/>
    </source>
</evidence>
<evidence type="ECO:0000256" key="3">
    <source>
        <dbReference type="SAM" id="Phobius"/>
    </source>
</evidence>
<dbReference type="GO" id="GO:0016020">
    <property type="term" value="C:membrane"/>
    <property type="evidence" value="ECO:0007669"/>
    <property type="project" value="GOC"/>
</dbReference>
<dbReference type="OrthoDB" id="3647at2759"/>
<keyword evidence="3" id="KW-0472">Membrane</keyword>
<keyword evidence="5" id="KW-1185">Reference proteome</keyword>
<dbReference type="PANTHER" id="PTHR32385:SF15">
    <property type="entry name" value="INOSITOL PHOSPHOCERAMIDE MANNOSYLTRANSFERASE 1"/>
    <property type="match status" value="1"/>
</dbReference>
<dbReference type="Proteomes" id="UP000050424">
    <property type="component" value="Unassembled WGS sequence"/>
</dbReference>
<keyword evidence="3" id="KW-0812">Transmembrane</keyword>
<dbReference type="InterPro" id="IPR007577">
    <property type="entry name" value="GlycoTrfase_DXD_sugar-bd_CS"/>
</dbReference>
<evidence type="ECO:0008006" key="6">
    <source>
        <dbReference type="Google" id="ProtNLM"/>
    </source>
</evidence>
<comment type="caution">
    <text evidence="4">The sequence shown here is derived from an EMBL/GenBank/DDBJ whole genome shotgun (WGS) entry which is preliminary data.</text>
</comment>
<dbReference type="Gene3D" id="3.90.550.20">
    <property type="match status" value="1"/>
</dbReference>
<feature type="transmembrane region" description="Helical" evidence="3">
    <location>
        <begin position="12"/>
        <end position="35"/>
    </location>
</feature>
<evidence type="ECO:0000313" key="4">
    <source>
        <dbReference type="EMBL" id="KPM43233.1"/>
    </source>
</evidence>
<accession>A0A0P7BC90</accession>
<dbReference type="GO" id="GO:0000030">
    <property type="term" value="F:mannosyltransferase activity"/>
    <property type="evidence" value="ECO:0007669"/>
    <property type="project" value="TreeGrafter"/>
</dbReference>
<dbReference type="PANTHER" id="PTHR32385">
    <property type="entry name" value="MANNOSYL PHOSPHORYLINOSITOL CERAMIDE SYNTHASE"/>
    <property type="match status" value="1"/>
</dbReference>
<organism evidence="4 5">
    <name type="scientific">Neonectria ditissima</name>
    <dbReference type="NCBI Taxonomy" id="78410"/>
    <lineage>
        <taxon>Eukaryota</taxon>
        <taxon>Fungi</taxon>
        <taxon>Dikarya</taxon>
        <taxon>Ascomycota</taxon>
        <taxon>Pezizomycotina</taxon>
        <taxon>Sordariomycetes</taxon>
        <taxon>Hypocreomycetidae</taxon>
        <taxon>Hypocreales</taxon>
        <taxon>Nectriaceae</taxon>
        <taxon>Neonectria</taxon>
    </lineage>
</organism>
<gene>
    <name evidence="4" type="ORF">AK830_g3351</name>
</gene>
<dbReference type="InterPro" id="IPR029044">
    <property type="entry name" value="Nucleotide-diphossugar_trans"/>
</dbReference>
<keyword evidence="3" id="KW-1133">Transmembrane helix</keyword>
<dbReference type="FunFam" id="3.90.550.20:FF:000005">
    <property type="entry name" value="Unplaced genomic scaffold supercont1.17, whole genome shotgun sequence"/>
    <property type="match status" value="1"/>
</dbReference>
<name>A0A0P7BC90_9HYPO</name>
<evidence type="ECO:0000256" key="1">
    <source>
        <dbReference type="ARBA" id="ARBA00009003"/>
    </source>
</evidence>
<proteinExistence type="inferred from homology"/>
<dbReference type="AlphaFoldDB" id="A0A0P7BC90"/>
<keyword evidence="2" id="KW-0808">Transferase</keyword>
<reference evidence="4 5" key="1">
    <citation type="submission" date="2015-09" db="EMBL/GenBank/DDBJ databases">
        <title>Draft genome of a European isolate of the apple canker pathogen Neonectria ditissima.</title>
        <authorList>
            <person name="Gomez-Cortecero A."/>
            <person name="Harrison R.J."/>
            <person name="Armitage A.D."/>
        </authorList>
    </citation>
    <scope>NUCLEOTIDE SEQUENCE [LARGE SCALE GENOMIC DNA]</scope>
    <source>
        <strain evidence="4 5">R09/05</strain>
    </source>
</reference>
<dbReference type="Pfam" id="PF04488">
    <property type="entry name" value="Gly_transf_sug"/>
    <property type="match status" value="1"/>
</dbReference>
<protein>
    <recommendedName>
        <fullName evidence="6">Mannosyl phosphorylinositol ceramide synthase SUR1</fullName>
    </recommendedName>
</protein>
<dbReference type="InterPro" id="IPR051706">
    <property type="entry name" value="Glycosyltransferase_domain"/>
</dbReference>
<dbReference type="STRING" id="78410.A0A0P7BC90"/>
<sequence length="343" mass="39601">MTGISLLRFQRWLLHPIITLLCVCLAVFSISMFIIHGFENNDDLLREYFLHLDHPASLEHTSDSIRHYPLPHVNNETLERIPRIVHQTYSNSQVPKKWQAASKSCKNVHEEGNWTHVLWTDQTARKFIEESYPWFLKTYDGYPYEIQRVDAVRYFIIYHFGGFYLDLDIGCLKPLTPLLPFDAVFPKTQPSGVSNDMMAAVKGHQFFKQLITELPRHSRRVGTKYTTVMWTAGPVFVTQQLARYLRIGEFRNVATGAASDEVTVHIIPHVLYGSAKSSFFTHHPGSSWHGWDVQSSRVFVEECLKNPWFERFCGNVCLLPPTAFPWEEVENSIPFGTKGINQV</sequence>